<feature type="region of interest" description="Disordered" evidence="1">
    <location>
        <begin position="1"/>
        <end position="25"/>
    </location>
</feature>
<accession>A0AAW0AF67</accession>
<reference evidence="2 3" key="1">
    <citation type="journal article" date="2024" name="J Genomics">
        <title>Draft genome sequencing and assembly of Favolaschia claudopus CIRM-BRFM 2984 isolated from oak limbs.</title>
        <authorList>
            <person name="Navarro D."/>
            <person name="Drula E."/>
            <person name="Chaduli D."/>
            <person name="Cazenave R."/>
            <person name="Ahrendt S."/>
            <person name="Wang J."/>
            <person name="Lipzen A."/>
            <person name="Daum C."/>
            <person name="Barry K."/>
            <person name="Grigoriev I.V."/>
            <person name="Favel A."/>
            <person name="Rosso M.N."/>
            <person name="Martin F."/>
        </authorList>
    </citation>
    <scope>NUCLEOTIDE SEQUENCE [LARGE SCALE GENOMIC DNA]</scope>
    <source>
        <strain evidence="2 3">CIRM-BRFM 2984</strain>
    </source>
</reference>
<comment type="caution">
    <text evidence="2">The sequence shown here is derived from an EMBL/GenBank/DDBJ whole genome shotgun (WGS) entry which is preliminary data.</text>
</comment>
<dbReference type="EMBL" id="JAWWNJ010000070">
    <property type="protein sequence ID" value="KAK7007706.1"/>
    <property type="molecule type" value="Genomic_DNA"/>
</dbReference>
<dbReference type="AlphaFoldDB" id="A0AAW0AF67"/>
<dbReference type="Proteomes" id="UP001362999">
    <property type="component" value="Unassembled WGS sequence"/>
</dbReference>
<proteinExistence type="predicted"/>
<sequence>MTTNKANQRRQWQSPDKHPDDHSCGVLSGLVQRSRRWARSLARGRTSMHTLSPSRVVLRVVLRLLRSVAVVHVTVIFSEQAGHGWLRSLRVSQTEELIGKVGWELRGEERVLTRSVVLEVGVGLCSAHMTLPLMWMSATTSESTIRVSAAKRVCQRVSRFCIESNRVLDVVIRLLGLEDGGGLKRFRLRERFEGRCLLCLSWPVERVRP</sequence>
<name>A0AAW0AF67_9AGAR</name>
<evidence type="ECO:0000256" key="1">
    <source>
        <dbReference type="SAM" id="MobiDB-lite"/>
    </source>
</evidence>
<organism evidence="2 3">
    <name type="scientific">Favolaschia claudopus</name>
    <dbReference type="NCBI Taxonomy" id="2862362"/>
    <lineage>
        <taxon>Eukaryota</taxon>
        <taxon>Fungi</taxon>
        <taxon>Dikarya</taxon>
        <taxon>Basidiomycota</taxon>
        <taxon>Agaricomycotina</taxon>
        <taxon>Agaricomycetes</taxon>
        <taxon>Agaricomycetidae</taxon>
        <taxon>Agaricales</taxon>
        <taxon>Marasmiineae</taxon>
        <taxon>Mycenaceae</taxon>
        <taxon>Favolaschia</taxon>
    </lineage>
</organism>
<keyword evidence="3" id="KW-1185">Reference proteome</keyword>
<protein>
    <submittedName>
        <fullName evidence="2">Uncharacterized protein</fullName>
    </submittedName>
</protein>
<evidence type="ECO:0000313" key="3">
    <source>
        <dbReference type="Proteomes" id="UP001362999"/>
    </source>
</evidence>
<evidence type="ECO:0000313" key="2">
    <source>
        <dbReference type="EMBL" id="KAK7007706.1"/>
    </source>
</evidence>
<feature type="compositionally biased region" description="Polar residues" evidence="1">
    <location>
        <begin position="1"/>
        <end position="14"/>
    </location>
</feature>
<gene>
    <name evidence="2" type="ORF">R3P38DRAFT_1665277</name>
</gene>